<proteinExistence type="inferred from homology"/>
<dbReference type="NCBIfam" id="NF002211">
    <property type="entry name" value="PRK01103.1"/>
    <property type="match status" value="1"/>
</dbReference>
<evidence type="ECO:0000256" key="1">
    <source>
        <dbReference type="ARBA" id="ARBA00001668"/>
    </source>
</evidence>
<comment type="cofactor">
    <cofactor evidence="15">
        <name>Zn(2+)</name>
        <dbReference type="ChEBI" id="CHEBI:29105"/>
    </cofactor>
    <text evidence="15">Binds 1 zinc ion per subunit.</text>
</comment>
<comment type="subunit">
    <text evidence="3 15">Monomer.</text>
</comment>
<keyword evidence="7 15" id="KW-0378">Hydrolase</keyword>
<evidence type="ECO:0000256" key="11">
    <source>
        <dbReference type="ARBA" id="ARBA00023239"/>
    </source>
</evidence>
<keyword evidence="8 15" id="KW-0862">Zinc</keyword>
<keyword evidence="10 15" id="KW-0234">DNA repair</keyword>
<comment type="catalytic activity">
    <reaction evidence="14 15">
        <text>2'-deoxyribonucleotide-(2'-deoxyribose 5'-phosphate)-2'-deoxyribonucleotide-DNA = a 3'-end 2'-deoxyribonucleotide-(2,3-dehydro-2,3-deoxyribose 5'-phosphate)-DNA + a 5'-end 5'-phospho-2'-deoxyribonucleoside-DNA + H(+)</text>
        <dbReference type="Rhea" id="RHEA:66592"/>
        <dbReference type="Rhea" id="RHEA-COMP:13180"/>
        <dbReference type="Rhea" id="RHEA-COMP:16897"/>
        <dbReference type="Rhea" id="RHEA-COMP:17067"/>
        <dbReference type="ChEBI" id="CHEBI:15378"/>
        <dbReference type="ChEBI" id="CHEBI:136412"/>
        <dbReference type="ChEBI" id="CHEBI:157695"/>
        <dbReference type="ChEBI" id="CHEBI:167181"/>
        <dbReference type="EC" id="4.2.99.18"/>
    </reaction>
</comment>
<dbReference type="Pfam" id="PF06827">
    <property type="entry name" value="zf-FPG_IleRS"/>
    <property type="match status" value="1"/>
</dbReference>
<evidence type="ECO:0000313" key="19">
    <source>
        <dbReference type="Proteomes" id="UP000179242"/>
    </source>
</evidence>
<dbReference type="PROSITE" id="PS51066">
    <property type="entry name" value="ZF_FPG_2"/>
    <property type="match status" value="1"/>
</dbReference>
<dbReference type="Pfam" id="PF01149">
    <property type="entry name" value="Fapy_DNA_glyco"/>
    <property type="match status" value="1"/>
</dbReference>
<dbReference type="GO" id="GO:0006284">
    <property type="term" value="P:base-excision repair"/>
    <property type="evidence" value="ECO:0007669"/>
    <property type="project" value="InterPro"/>
</dbReference>
<dbReference type="InterPro" id="IPR010979">
    <property type="entry name" value="Ribosomal_uS13-like_H2TH"/>
</dbReference>
<dbReference type="InterPro" id="IPR012319">
    <property type="entry name" value="FPG_cat"/>
</dbReference>
<dbReference type="GO" id="GO:0140078">
    <property type="term" value="F:class I DNA-(apurinic or apyrimidinic site) endonuclease activity"/>
    <property type="evidence" value="ECO:0007669"/>
    <property type="project" value="UniProtKB-EC"/>
</dbReference>
<dbReference type="AlphaFoldDB" id="A0A1F4U4Z1"/>
<keyword evidence="11 15" id="KW-0456">Lyase</keyword>
<comment type="caution">
    <text evidence="18">The sequence shown here is derived from an EMBL/GenBank/DDBJ whole genome shotgun (WGS) entry which is preliminary data.</text>
</comment>
<dbReference type="HAMAP" id="MF_00103">
    <property type="entry name" value="Fapy_DNA_glycosyl"/>
    <property type="match status" value="1"/>
</dbReference>
<dbReference type="Pfam" id="PF06831">
    <property type="entry name" value="H2TH"/>
    <property type="match status" value="1"/>
</dbReference>
<evidence type="ECO:0000259" key="16">
    <source>
        <dbReference type="PROSITE" id="PS51066"/>
    </source>
</evidence>
<dbReference type="SMART" id="SM00898">
    <property type="entry name" value="Fapy_DNA_glyco"/>
    <property type="match status" value="1"/>
</dbReference>
<evidence type="ECO:0000256" key="10">
    <source>
        <dbReference type="ARBA" id="ARBA00023204"/>
    </source>
</evidence>
<sequence>MPELPEVETVKRQISPAVKGRTILSIESKDSRNIKKISFEKFKQLVSGDKILNIERRAKYLLFKLKSGRYMVVHLGMAGRVLLKPDKYVKIIFNLSGRKKLYFSDTRLFGKIWLYDKYPELKLGPEPLEKSFTLKKFKELIKSRKGNIKIILMDQKFIAGIGNIYAAEALFLAGIHPKRRIESLTDSEISKLYQGIQKALKSGIMHKGTSVTDFVGAIGEEGKNQNYLYVYGRKGKPCKKCEGSVDKITLGQRGTYFCPKCQHML</sequence>
<dbReference type="EC" id="4.2.99.18" evidence="15"/>
<dbReference type="InterPro" id="IPR010663">
    <property type="entry name" value="Znf_FPG/IleRS"/>
</dbReference>
<evidence type="ECO:0000256" key="6">
    <source>
        <dbReference type="ARBA" id="ARBA00022771"/>
    </source>
</evidence>
<evidence type="ECO:0000256" key="14">
    <source>
        <dbReference type="ARBA" id="ARBA00044632"/>
    </source>
</evidence>
<dbReference type="CDD" id="cd08966">
    <property type="entry name" value="EcFpg-like_N"/>
    <property type="match status" value="1"/>
</dbReference>
<evidence type="ECO:0000256" key="5">
    <source>
        <dbReference type="ARBA" id="ARBA00022763"/>
    </source>
</evidence>
<dbReference type="GO" id="GO:0008270">
    <property type="term" value="F:zinc ion binding"/>
    <property type="evidence" value="ECO:0007669"/>
    <property type="project" value="UniProtKB-UniRule"/>
</dbReference>
<evidence type="ECO:0000259" key="17">
    <source>
        <dbReference type="PROSITE" id="PS51068"/>
    </source>
</evidence>
<dbReference type="Gene3D" id="1.10.8.50">
    <property type="match status" value="1"/>
</dbReference>
<dbReference type="InterPro" id="IPR000214">
    <property type="entry name" value="Znf_DNA_glyclase/AP_lyase"/>
</dbReference>
<dbReference type="PROSITE" id="PS51068">
    <property type="entry name" value="FPG_CAT"/>
    <property type="match status" value="1"/>
</dbReference>
<evidence type="ECO:0000256" key="4">
    <source>
        <dbReference type="ARBA" id="ARBA00022723"/>
    </source>
</evidence>
<feature type="binding site" evidence="15">
    <location>
        <position position="107"/>
    </location>
    <ligand>
        <name>DNA</name>
        <dbReference type="ChEBI" id="CHEBI:16991"/>
    </ligand>
</feature>
<comment type="function">
    <text evidence="15">Involved in base excision repair of DNA damaged by oxidation or by mutagenic agents. Acts as DNA glycosylase that recognizes and removes damaged bases. Has a preference for oxidized purines, such as 7,8-dihydro-8-oxoguanine (8-oxoG). Has AP (apurinic/apyrimidinic) lyase activity and introduces nicks in the DNA strand. Cleaves the DNA backbone by beta-delta elimination to generate a single-strand break at the site of the removed base with both 3'- and 5'-phosphates.</text>
</comment>
<dbReference type="EC" id="3.2.2.23" evidence="15"/>
<evidence type="ECO:0000256" key="13">
    <source>
        <dbReference type="ARBA" id="ARBA00023295"/>
    </source>
</evidence>
<dbReference type="SUPFAM" id="SSF57716">
    <property type="entry name" value="Glucocorticoid receptor-like (DNA-binding domain)"/>
    <property type="match status" value="1"/>
</dbReference>
<feature type="active site" description="Schiff-base intermediate with DNA" evidence="15">
    <location>
        <position position="2"/>
    </location>
</feature>
<evidence type="ECO:0000256" key="8">
    <source>
        <dbReference type="ARBA" id="ARBA00022833"/>
    </source>
</evidence>
<comment type="caution">
    <text evidence="15">Lacks conserved residue(s) required for the propagation of feature annotation.</text>
</comment>
<dbReference type="SUPFAM" id="SSF46946">
    <property type="entry name" value="S13-like H2TH domain"/>
    <property type="match status" value="1"/>
</dbReference>
<dbReference type="InterPro" id="IPR020629">
    <property type="entry name" value="FPG_Glyclase"/>
</dbReference>
<comment type="catalytic activity">
    <reaction evidence="1 15">
        <text>Hydrolysis of DNA containing ring-opened 7-methylguanine residues, releasing 2,6-diamino-4-hydroxy-5-(N-methyl)formamidopyrimidine.</text>
        <dbReference type="EC" id="3.2.2.23"/>
    </reaction>
</comment>
<dbReference type="EMBL" id="MEUJ01000005">
    <property type="protein sequence ID" value="OGC40006.1"/>
    <property type="molecule type" value="Genomic_DNA"/>
</dbReference>
<protein>
    <recommendedName>
        <fullName evidence="15">Formamidopyrimidine-DNA glycosylase</fullName>
        <shortName evidence="15">Fapy-DNA glycosylase</shortName>
        <ecNumber evidence="15">3.2.2.23</ecNumber>
    </recommendedName>
    <alternativeName>
        <fullName evidence="15">DNA-(apurinic or apyrimidinic site) lyase MutM</fullName>
        <shortName evidence="15">AP lyase MutM</shortName>
        <ecNumber evidence="15">4.2.99.18</ecNumber>
    </alternativeName>
</protein>
<evidence type="ECO:0000256" key="9">
    <source>
        <dbReference type="ARBA" id="ARBA00023125"/>
    </source>
</evidence>
<accession>A0A1F4U4Z1</accession>
<dbReference type="GO" id="GO:0034039">
    <property type="term" value="F:8-oxo-7,8-dihydroguanine DNA N-glycosylase activity"/>
    <property type="evidence" value="ECO:0007669"/>
    <property type="project" value="TreeGrafter"/>
</dbReference>
<feature type="domain" description="Formamidopyrimidine-DNA glycosylase catalytic" evidence="17">
    <location>
        <begin position="2"/>
        <end position="110"/>
    </location>
</feature>
<evidence type="ECO:0000256" key="2">
    <source>
        <dbReference type="ARBA" id="ARBA00009409"/>
    </source>
</evidence>
<gene>
    <name evidence="15" type="primary">mutM</name>
    <name evidence="15" type="synonym">fpg</name>
    <name evidence="18" type="ORF">A2438_05800</name>
</gene>
<dbReference type="FunFam" id="1.10.8.50:FF:000003">
    <property type="entry name" value="Formamidopyrimidine-DNA glycosylase"/>
    <property type="match status" value="1"/>
</dbReference>
<evidence type="ECO:0000313" key="18">
    <source>
        <dbReference type="EMBL" id="OGC40006.1"/>
    </source>
</evidence>
<organism evidence="18 19">
    <name type="scientific">candidate division WOR-1 bacterium RIFOXYC2_FULL_46_14</name>
    <dbReference type="NCBI Taxonomy" id="1802587"/>
    <lineage>
        <taxon>Bacteria</taxon>
        <taxon>Bacillati</taxon>
        <taxon>Saganbacteria</taxon>
    </lineage>
</organism>
<reference evidence="18 19" key="1">
    <citation type="journal article" date="2016" name="Nat. Commun.">
        <title>Thousands of microbial genomes shed light on interconnected biogeochemical processes in an aquifer system.</title>
        <authorList>
            <person name="Anantharaman K."/>
            <person name="Brown C.T."/>
            <person name="Hug L.A."/>
            <person name="Sharon I."/>
            <person name="Castelle C.J."/>
            <person name="Probst A.J."/>
            <person name="Thomas B.C."/>
            <person name="Singh A."/>
            <person name="Wilkins M.J."/>
            <person name="Karaoz U."/>
            <person name="Brodie E.L."/>
            <person name="Williams K.H."/>
            <person name="Hubbard S.S."/>
            <person name="Banfield J.F."/>
        </authorList>
    </citation>
    <scope>NUCLEOTIDE SEQUENCE [LARGE SCALE GENOMIC DNA]</scope>
</reference>
<dbReference type="InterPro" id="IPR015886">
    <property type="entry name" value="H2TH_FPG"/>
</dbReference>
<dbReference type="SUPFAM" id="SSF81624">
    <property type="entry name" value="N-terminal domain of MutM-like DNA repair proteins"/>
    <property type="match status" value="1"/>
</dbReference>
<name>A0A1F4U4Z1_UNCSA</name>
<comment type="similarity">
    <text evidence="2 15">Belongs to the FPG family.</text>
</comment>
<keyword evidence="6 15" id="KW-0863">Zinc-finger</keyword>
<feature type="binding site" evidence="15">
    <location>
        <position position="144"/>
    </location>
    <ligand>
        <name>DNA</name>
        <dbReference type="ChEBI" id="CHEBI:16991"/>
    </ligand>
</feature>
<evidence type="ECO:0000256" key="7">
    <source>
        <dbReference type="ARBA" id="ARBA00022801"/>
    </source>
</evidence>
<feature type="active site" description="Proton donor" evidence="15">
    <location>
        <position position="3"/>
    </location>
</feature>
<dbReference type="GO" id="GO:0003690">
    <property type="term" value="F:double-stranded DNA binding"/>
    <property type="evidence" value="ECO:0007669"/>
    <property type="project" value="UniProtKB-ARBA"/>
</dbReference>
<evidence type="ECO:0000256" key="3">
    <source>
        <dbReference type="ARBA" id="ARBA00011245"/>
    </source>
</evidence>
<evidence type="ECO:0000256" key="15">
    <source>
        <dbReference type="HAMAP-Rule" id="MF_00103"/>
    </source>
</evidence>
<dbReference type="NCBIfam" id="TIGR00577">
    <property type="entry name" value="fpg"/>
    <property type="match status" value="1"/>
</dbReference>
<feature type="active site" description="Proton donor; for beta-elimination activity" evidence="15">
    <location>
        <position position="59"/>
    </location>
</feature>
<keyword evidence="4 15" id="KW-0479">Metal-binding</keyword>
<dbReference type="SMART" id="SM01232">
    <property type="entry name" value="H2TH"/>
    <property type="match status" value="1"/>
</dbReference>
<evidence type="ECO:0000256" key="12">
    <source>
        <dbReference type="ARBA" id="ARBA00023268"/>
    </source>
</evidence>
<dbReference type="PANTHER" id="PTHR22993">
    <property type="entry name" value="FORMAMIDOPYRIMIDINE-DNA GLYCOSYLASE"/>
    <property type="match status" value="1"/>
</dbReference>
<dbReference type="InterPro" id="IPR035937">
    <property type="entry name" value="FPG_N"/>
</dbReference>
<keyword evidence="5 15" id="KW-0227">DNA damage</keyword>
<keyword evidence="12 15" id="KW-0511">Multifunctional enzyme</keyword>
<keyword evidence="9 15" id="KW-0238">DNA-binding</keyword>
<dbReference type="PANTHER" id="PTHR22993:SF9">
    <property type="entry name" value="FORMAMIDOPYRIMIDINE-DNA GLYCOSYLASE"/>
    <property type="match status" value="1"/>
</dbReference>
<dbReference type="GO" id="GO:0003684">
    <property type="term" value="F:damaged DNA binding"/>
    <property type="evidence" value="ECO:0007669"/>
    <property type="project" value="InterPro"/>
</dbReference>
<dbReference type="Proteomes" id="UP000179242">
    <property type="component" value="Unassembled WGS sequence"/>
</dbReference>
<feature type="domain" description="FPG-type" evidence="16">
    <location>
        <begin position="229"/>
        <end position="263"/>
    </location>
</feature>
<feature type="active site" description="Proton donor; for delta-elimination activity" evidence="15">
    <location>
        <position position="253"/>
    </location>
</feature>
<dbReference type="Gene3D" id="3.20.190.10">
    <property type="entry name" value="MutM-like, N-terminal"/>
    <property type="match status" value="1"/>
</dbReference>
<keyword evidence="13 15" id="KW-0326">Glycosidase</keyword>